<organism evidence="1 2">
    <name type="scientific">Candidatus Falkowbacteria bacterium RBG_13_39_14</name>
    <dbReference type="NCBI Taxonomy" id="1797985"/>
    <lineage>
        <taxon>Bacteria</taxon>
        <taxon>Candidatus Falkowiibacteriota</taxon>
    </lineage>
</organism>
<comment type="caution">
    <text evidence="1">The sequence shown here is derived from an EMBL/GenBank/DDBJ whole genome shotgun (WGS) entry which is preliminary data.</text>
</comment>
<dbReference type="AlphaFoldDB" id="A0A1F5S251"/>
<proteinExistence type="predicted"/>
<gene>
    <name evidence="1" type="ORF">A2Y83_01135</name>
</gene>
<evidence type="ECO:0000313" key="2">
    <source>
        <dbReference type="Proteomes" id="UP000178323"/>
    </source>
</evidence>
<sequence length="459" mass="53373">MHRKLLIIAILCLIAFLIFPYRPGFADEKLNLKEFREEWTVERYTKYFYNRYSAHFDKHGLFYMVPDYGINYWKAPKTAREHMALAIYYKYRAKDGDLKALEILENALSMARREISSRPKNTQSFEDAEAIFLMVRVIDEVESRTPPPPAGAGGRSAGLLQWISEYAEYGLKVPDTENRAIISAAHWQYIIDYLGAKGIINAIDRKRYEKILKDKIDFAVKTNIKDYWYIEGRFNDFTPHYHAVAAYMLMVYSKLTADKKYEEISKKMYENLKLISFDNGMVEAELGHRPCGLGAQFYLMAGILGKSFEDPDYTAYLFYGFGDRFFSDPRFPNRLEYHPTIEDEVYNLQEYDFEYNDDCSFADKAEFALAIPSLGGCGVAESVKSERRDGASRLNDIVGQVPRLYNESKEETFKFTYQLSIPEVVPQKKFIQENTGREITFNGRKFILGSYGNYSRRVE</sequence>
<dbReference type="Proteomes" id="UP000178323">
    <property type="component" value="Unassembled WGS sequence"/>
</dbReference>
<evidence type="ECO:0000313" key="1">
    <source>
        <dbReference type="EMBL" id="OGF20361.1"/>
    </source>
</evidence>
<dbReference type="EMBL" id="MFFS01000093">
    <property type="protein sequence ID" value="OGF20361.1"/>
    <property type="molecule type" value="Genomic_DNA"/>
</dbReference>
<protein>
    <recommendedName>
        <fullName evidence="3">Alginate lyase domain-containing protein</fullName>
    </recommendedName>
</protein>
<accession>A0A1F5S251</accession>
<name>A0A1F5S251_9BACT</name>
<reference evidence="1 2" key="1">
    <citation type="journal article" date="2016" name="Nat. Commun.">
        <title>Thousands of microbial genomes shed light on interconnected biogeochemical processes in an aquifer system.</title>
        <authorList>
            <person name="Anantharaman K."/>
            <person name="Brown C.T."/>
            <person name="Hug L.A."/>
            <person name="Sharon I."/>
            <person name="Castelle C.J."/>
            <person name="Probst A.J."/>
            <person name="Thomas B.C."/>
            <person name="Singh A."/>
            <person name="Wilkins M.J."/>
            <person name="Karaoz U."/>
            <person name="Brodie E.L."/>
            <person name="Williams K.H."/>
            <person name="Hubbard S.S."/>
            <person name="Banfield J.F."/>
        </authorList>
    </citation>
    <scope>NUCLEOTIDE SEQUENCE [LARGE SCALE GENOMIC DNA]</scope>
</reference>
<evidence type="ECO:0008006" key="3">
    <source>
        <dbReference type="Google" id="ProtNLM"/>
    </source>
</evidence>